<organism evidence="2 3">
    <name type="scientific">Actinospica durhamensis</name>
    <dbReference type="NCBI Taxonomy" id="1508375"/>
    <lineage>
        <taxon>Bacteria</taxon>
        <taxon>Bacillati</taxon>
        <taxon>Actinomycetota</taxon>
        <taxon>Actinomycetes</taxon>
        <taxon>Catenulisporales</taxon>
        <taxon>Actinospicaceae</taxon>
        <taxon>Actinospica</taxon>
    </lineage>
</organism>
<dbReference type="RefSeq" id="WP_212527962.1">
    <property type="nucleotide sequence ID" value="NZ_JAGSOG010000030.1"/>
</dbReference>
<reference evidence="2" key="1">
    <citation type="submission" date="2021-04" db="EMBL/GenBank/DDBJ databases">
        <title>Genome based classification of Actinospica acidithermotolerans sp. nov., an actinobacterium isolated from an Indonesian hot spring.</title>
        <authorList>
            <person name="Kusuma A.B."/>
            <person name="Putra K.E."/>
            <person name="Nafisah S."/>
            <person name="Loh J."/>
            <person name="Nouioui I."/>
            <person name="Goodfellow M."/>
        </authorList>
    </citation>
    <scope>NUCLEOTIDE SEQUENCE</scope>
    <source>
        <strain evidence="2">CSCA 57</strain>
    </source>
</reference>
<gene>
    <name evidence="2" type="ORF">KDL01_09200</name>
</gene>
<keyword evidence="3" id="KW-1185">Reference proteome</keyword>
<proteinExistence type="predicted"/>
<sequence>MMHSRAKMGAAAAALALLAGTAGSAAAASGGTSAVEGKTAAAVAATSQTKTGAPSKEEGGWIGQLAARYHVSPAALDAALVEVKGLLGTGVPPQGSKAVGVIVNELGLSETSARSLLAEVFGSGAAGRDATQASDTRSAHVLAQLLGVDDAQGMQVLRELQSLGGSPKQDPDSAGFAAIAASLHLTTVQLNQVLVELKQQLSQ</sequence>
<evidence type="ECO:0000256" key="1">
    <source>
        <dbReference type="SAM" id="SignalP"/>
    </source>
</evidence>
<evidence type="ECO:0008006" key="4">
    <source>
        <dbReference type="Google" id="ProtNLM"/>
    </source>
</evidence>
<dbReference type="EMBL" id="JAGSOG010000030">
    <property type="protein sequence ID" value="MBR7833441.1"/>
    <property type="molecule type" value="Genomic_DNA"/>
</dbReference>
<comment type="caution">
    <text evidence="2">The sequence shown here is derived from an EMBL/GenBank/DDBJ whole genome shotgun (WGS) entry which is preliminary data.</text>
</comment>
<evidence type="ECO:0000313" key="2">
    <source>
        <dbReference type="EMBL" id="MBR7833441.1"/>
    </source>
</evidence>
<dbReference type="AlphaFoldDB" id="A0A941ISP3"/>
<dbReference type="Proteomes" id="UP000675781">
    <property type="component" value="Unassembled WGS sequence"/>
</dbReference>
<accession>A0A941ISP3</accession>
<protein>
    <recommendedName>
        <fullName evidence="4">DUF305 domain-containing protein</fullName>
    </recommendedName>
</protein>
<evidence type="ECO:0000313" key="3">
    <source>
        <dbReference type="Proteomes" id="UP000675781"/>
    </source>
</evidence>
<name>A0A941ISP3_9ACTN</name>
<keyword evidence="1" id="KW-0732">Signal</keyword>
<feature type="chain" id="PRO_5037013772" description="DUF305 domain-containing protein" evidence="1">
    <location>
        <begin position="28"/>
        <end position="203"/>
    </location>
</feature>
<feature type="signal peptide" evidence="1">
    <location>
        <begin position="1"/>
        <end position="27"/>
    </location>
</feature>